<dbReference type="GO" id="GO:0003700">
    <property type="term" value="F:DNA-binding transcription factor activity"/>
    <property type="evidence" value="ECO:0007669"/>
    <property type="project" value="InterPro"/>
</dbReference>
<evidence type="ECO:0000256" key="4">
    <source>
        <dbReference type="ARBA" id="ARBA00023163"/>
    </source>
</evidence>
<dbReference type="AlphaFoldDB" id="A0A9Q3ZCV8"/>
<dbReference type="Gene3D" id="1.10.10.10">
    <property type="entry name" value="Winged helix-like DNA-binding domain superfamily/Winged helix DNA-binding domain"/>
    <property type="match status" value="1"/>
</dbReference>
<reference evidence="6" key="1">
    <citation type="submission" date="2022-01" db="EMBL/GenBank/DDBJ databases">
        <authorList>
            <person name="Karlyshev A.V."/>
            <person name="Jaspars M."/>
        </authorList>
    </citation>
    <scope>NUCLEOTIDE SEQUENCE</scope>
    <source>
        <strain evidence="6">AGSA3-2</strain>
    </source>
</reference>
<dbReference type="FunFam" id="3.40.190.290:FF:000001">
    <property type="entry name" value="Transcriptional regulator, LysR family"/>
    <property type="match status" value="1"/>
</dbReference>
<dbReference type="Gene3D" id="3.40.190.290">
    <property type="match status" value="1"/>
</dbReference>
<dbReference type="GO" id="GO:0043565">
    <property type="term" value="F:sequence-specific DNA binding"/>
    <property type="evidence" value="ECO:0007669"/>
    <property type="project" value="TreeGrafter"/>
</dbReference>
<proteinExistence type="inferred from homology"/>
<dbReference type="InterPro" id="IPR000847">
    <property type="entry name" value="LysR_HTH_N"/>
</dbReference>
<sequence>MDRLELLRIFVRVVDCGNFTRAAETLPLPRSSVSGAIKTLEQRVGARLLHRTTRQVTVTEEGHRFYDRCVRLLSDYEETEELFRPGKAPAGRIRVNVPARIGRLVLAPALPAFLDRYPDIKVDLCVADRQVDLVQEAVDCVIRVGPLADSSLIARPLGQLELINCASPAYLRRHGTPRTVEELPSHRAVHYIAPSQGRPEPWEYRRDGEYHQVEIPGAVAVNNTELYIACCRAGLGMIQVPAYDVREDLANGLLREVLPEWRAEPMDITLLYPQRLHLSHRFQVFSQWLETVIGERLRPAPRR</sequence>
<protein>
    <submittedName>
        <fullName evidence="6">LysR family transcriptional regulator</fullName>
    </submittedName>
</protein>
<dbReference type="RefSeq" id="WP_080530639.1">
    <property type="nucleotide sequence ID" value="NZ_CBDDTQ010000001.1"/>
</dbReference>
<comment type="caution">
    <text evidence="6">The sequence shown here is derived from an EMBL/GenBank/DDBJ whole genome shotgun (WGS) entry which is preliminary data.</text>
</comment>
<dbReference type="CDD" id="cd08472">
    <property type="entry name" value="PBP2_CrgA_like_3"/>
    <property type="match status" value="1"/>
</dbReference>
<dbReference type="FunFam" id="1.10.10.10:FF:000001">
    <property type="entry name" value="LysR family transcriptional regulator"/>
    <property type="match status" value="1"/>
</dbReference>
<evidence type="ECO:0000313" key="6">
    <source>
        <dbReference type="EMBL" id="MCE7509098.1"/>
    </source>
</evidence>
<dbReference type="Proteomes" id="UP001107961">
    <property type="component" value="Unassembled WGS sequence"/>
</dbReference>
<dbReference type="InterPro" id="IPR036388">
    <property type="entry name" value="WH-like_DNA-bd_sf"/>
</dbReference>
<keyword evidence="2" id="KW-0805">Transcription regulation</keyword>
<keyword evidence="7" id="KW-1185">Reference proteome</keyword>
<dbReference type="PANTHER" id="PTHR30537">
    <property type="entry name" value="HTH-TYPE TRANSCRIPTIONAL REGULATOR"/>
    <property type="match status" value="1"/>
</dbReference>
<dbReference type="InterPro" id="IPR058163">
    <property type="entry name" value="LysR-type_TF_proteobact-type"/>
</dbReference>
<keyword evidence="3" id="KW-0238">DNA-binding</keyword>
<evidence type="ECO:0000256" key="3">
    <source>
        <dbReference type="ARBA" id="ARBA00023125"/>
    </source>
</evidence>
<dbReference type="Pfam" id="PF00126">
    <property type="entry name" value="HTH_1"/>
    <property type="match status" value="1"/>
</dbReference>
<feature type="domain" description="HTH lysR-type" evidence="5">
    <location>
        <begin position="1"/>
        <end position="59"/>
    </location>
</feature>
<evidence type="ECO:0000259" key="5">
    <source>
        <dbReference type="PROSITE" id="PS50931"/>
    </source>
</evidence>
<accession>A0A9Q3ZCV8</accession>
<evidence type="ECO:0000256" key="2">
    <source>
        <dbReference type="ARBA" id="ARBA00023015"/>
    </source>
</evidence>
<dbReference type="PROSITE" id="PS50931">
    <property type="entry name" value="HTH_LYSR"/>
    <property type="match status" value="1"/>
</dbReference>
<gene>
    <name evidence="6" type="ORF">LZG35_10670</name>
</gene>
<evidence type="ECO:0000256" key="1">
    <source>
        <dbReference type="ARBA" id="ARBA00009437"/>
    </source>
</evidence>
<keyword evidence="4" id="KW-0804">Transcription</keyword>
<dbReference type="Pfam" id="PF03466">
    <property type="entry name" value="LysR_substrate"/>
    <property type="match status" value="1"/>
</dbReference>
<evidence type="ECO:0000313" key="7">
    <source>
        <dbReference type="Proteomes" id="UP001107961"/>
    </source>
</evidence>
<dbReference type="InterPro" id="IPR005119">
    <property type="entry name" value="LysR_subst-bd"/>
</dbReference>
<dbReference type="PANTHER" id="PTHR30537:SF72">
    <property type="entry name" value="LYSR FAMILY TRANSCRIPTIONAL REGULATOR"/>
    <property type="match status" value="1"/>
</dbReference>
<dbReference type="InterPro" id="IPR036390">
    <property type="entry name" value="WH_DNA-bd_sf"/>
</dbReference>
<organism evidence="6 7">
    <name type="scientific">Alloalcanivorax xenomutans</name>
    <dbReference type="NCBI Taxonomy" id="1094342"/>
    <lineage>
        <taxon>Bacteria</taxon>
        <taxon>Pseudomonadati</taxon>
        <taxon>Pseudomonadota</taxon>
        <taxon>Gammaproteobacteria</taxon>
        <taxon>Oceanospirillales</taxon>
        <taxon>Alcanivoracaceae</taxon>
        <taxon>Alloalcanivorax</taxon>
    </lineage>
</organism>
<dbReference type="EMBL" id="JAJVKT010000011">
    <property type="protein sequence ID" value="MCE7509098.1"/>
    <property type="molecule type" value="Genomic_DNA"/>
</dbReference>
<comment type="similarity">
    <text evidence="1">Belongs to the LysR transcriptional regulatory family.</text>
</comment>
<dbReference type="SUPFAM" id="SSF46785">
    <property type="entry name" value="Winged helix' DNA-binding domain"/>
    <property type="match status" value="1"/>
</dbReference>
<dbReference type="SUPFAM" id="SSF53850">
    <property type="entry name" value="Periplasmic binding protein-like II"/>
    <property type="match status" value="1"/>
</dbReference>
<dbReference type="GO" id="GO:0006351">
    <property type="term" value="P:DNA-templated transcription"/>
    <property type="evidence" value="ECO:0007669"/>
    <property type="project" value="TreeGrafter"/>
</dbReference>
<name>A0A9Q3ZCV8_9GAMM</name>
<dbReference type="KEGG" id="axe:P40_06340"/>